<comment type="caution">
    <text evidence="5">The sequence shown here is derived from an EMBL/GenBank/DDBJ whole genome shotgun (WGS) entry which is preliminary data.</text>
</comment>
<dbReference type="GO" id="GO:0003972">
    <property type="term" value="F:RNA ligase (ATP) activity"/>
    <property type="evidence" value="ECO:0007669"/>
    <property type="project" value="InterPro"/>
</dbReference>
<evidence type="ECO:0000259" key="2">
    <source>
        <dbReference type="Pfam" id="PF08302"/>
    </source>
</evidence>
<dbReference type="InterPro" id="IPR015966">
    <property type="entry name" value="tRNA_lig_kin_fungi"/>
</dbReference>
<sequence>MLSRRIVPTAPPSLLSKDIKWGASHLIIPVGHVQCVNFHRKVSSHPPFPPSSPCPKHFPCKHPCPSTWSVTKGALHTSPFTLFHSNSILLLNSIIHRHNHHHQFSTLTKIMADYSTPFMSQDPGEINGLVELLDRAQAEKKSRAGYFCKKKTYQIEGSSISVDSWKFLDREYKKKILPTCARGLFTCKNPATGDWEIASRGYDKFFNIEEVQETKWAWIEDNTKPPYELTVKENGCIIFISGLPDDTLLVCSKHSTGPGLDPDKSHATLGEKWVDRQLEKLGKSKAEFAKALREANVTAVAELCDDTFEEHVLPYEGDRAGLYLHGVNLRLPKFATYSATDVKKFAQDWGFKVVDSLDKLDVRSLREFLEEGAETGSWDGKDVEGFVIRCKARDGPDGEWHDWFFKYKFEEPYLMYRLWRECTKSMINGEEPRFTKHKSITTEYLKFAETYFDEHPVEKERYKQNHGIIKLRDAFLEHRGQKGSDIIKEEAGIQVSQTKDNMVLVSIATLGCGKTTVAHALHELFGWGHVQNDNITGRPKPQKFATAISNALKEHPVVFADRNNPEFREREQLIKDVTKLNYKTTFVAIYYVHPEDLIDEIGNATMARVFGRGDNHQTIRAATQSKESVESIMKGFLTRFRGLNPERSPDSGFDAIIELNPQADSRENLEVVVSELKRHYPNLILELPTPEAYDRAISAALNHAHTVLRPPPQPTQPKGQAIVPKKAPSVAGPSEAPKRERKQPVDNRKRRRVNYFGIFLPTQEVYAAVNSAFEAQPERIREFWEELKAKNRVQETFHVTLCHYSSEKKHPEIWKKYTDLLNSKGRDSPTILGKGDVELHSMAWDGRVMAMRVLLPGEWECANEAPHITVGTADPEIKPVESNKMLEAWNRGDSNIFSLELQGVKVVGEVGPFPRR</sequence>
<evidence type="ECO:0000259" key="3">
    <source>
        <dbReference type="Pfam" id="PF08303"/>
    </source>
</evidence>
<dbReference type="Pfam" id="PF08303">
    <property type="entry name" value="tRNA_lig_kinase"/>
    <property type="match status" value="1"/>
</dbReference>
<organism evidence="5 6">
    <name type="scientific">Tuber borchii</name>
    <name type="common">White truffle</name>
    <dbReference type="NCBI Taxonomy" id="42251"/>
    <lineage>
        <taxon>Eukaryota</taxon>
        <taxon>Fungi</taxon>
        <taxon>Dikarya</taxon>
        <taxon>Ascomycota</taxon>
        <taxon>Pezizomycotina</taxon>
        <taxon>Pezizomycetes</taxon>
        <taxon>Pezizales</taxon>
        <taxon>Tuberaceae</taxon>
        <taxon>Tuber</taxon>
    </lineage>
</organism>
<evidence type="ECO:0000313" key="5">
    <source>
        <dbReference type="EMBL" id="PUU76090.1"/>
    </source>
</evidence>
<feature type="region of interest" description="Disordered" evidence="1">
    <location>
        <begin position="707"/>
        <end position="747"/>
    </location>
</feature>
<dbReference type="PANTHER" id="PTHR32004:SF1">
    <property type="entry name" value="TRNA LIGASE"/>
    <property type="match status" value="1"/>
</dbReference>
<feature type="domain" description="tRNA ligase kinase" evidence="3">
    <location>
        <begin position="503"/>
        <end position="661"/>
    </location>
</feature>
<evidence type="ECO:0000256" key="1">
    <source>
        <dbReference type="SAM" id="MobiDB-lite"/>
    </source>
</evidence>
<keyword evidence="6" id="KW-1185">Reference proteome</keyword>
<dbReference type="EMBL" id="NESQ01000202">
    <property type="protein sequence ID" value="PUU76090.1"/>
    <property type="molecule type" value="Genomic_DNA"/>
</dbReference>
<feature type="domain" description="T4 RNA ligase 1-like N-terminal" evidence="4">
    <location>
        <begin position="181"/>
        <end position="414"/>
    </location>
</feature>
<evidence type="ECO:0000313" key="6">
    <source>
        <dbReference type="Proteomes" id="UP000244722"/>
    </source>
</evidence>
<name>A0A2T6ZKS0_TUBBO</name>
<evidence type="ECO:0000259" key="4">
    <source>
        <dbReference type="Pfam" id="PF09511"/>
    </source>
</evidence>
<feature type="domain" description="tRNA ligase phosphodiesterase" evidence="2">
    <location>
        <begin position="664"/>
        <end position="910"/>
    </location>
</feature>
<accession>A0A2T6ZKS0</accession>
<dbReference type="AlphaFoldDB" id="A0A2T6ZKS0"/>
<dbReference type="Proteomes" id="UP000244722">
    <property type="component" value="Unassembled WGS sequence"/>
</dbReference>
<dbReference type="STRING" id="42251.A0A2T6ZKS0"/>
<dbReference type="Pfam" id="PF08302">
    <property type="entry name" value="tRNA_lig_CPD"/>
    <property type="match status" value="1"/>
</dbReference>
<proteinExistence type="predicted"/>
<dbReference type="InterPro" id="IPR015965">
    <property type="entry name" value="tRNA_lig_PDEase"/>
</dbReference>
<feature type="compositionally biased region" description="Basic and acidic residues" evidence="1">
    <location>
        <begin position="736"/>
        <end position="747"/>
    </location>
</feature>
<protein>
    <submittedName>
        <fullName evidence="5">RNA ligase-domain-containing protein</fullName>
    </submittedName>
</protein>
<dbReference type="GO" id="GO:0005634">
    <property type="term" value="C:nucleus"/>
    <property type="evidence" value="ECO:0007669"/>
    <property type="project" value="TreeGrafter"/>
</dbReference>
<dbReference type="InterPro" id="IPR019039">
    <property type="entry name" value="T4-Rnl1-like_N"/>
</dbReference>
<dbReference type="PANTHER" id="PTHR32004">
    <property type="entry name" value="TRNA LIGASE"/>
    <property type="match status" value="1"/>
</dbReference>
<gene>
    <name evidence="5" type="ORF">B9Z19DRAFT_1088970</name>
</gene>
<dbReference type="Pfam" id="PF09511">
    <property type="entry name" value="RNA_lig_T4_1"/>
    <property type="match status" value="1"/>
</dbReference>
<dbReference type="InterPro" id="IPR027417">
    <property type="entry name" value="P-loop_NTPase"/>
</dbReference>
<reference evidence="5 6" key="1">
    <citation type="submission" date="2017-04" db="EMBL/GenBank/DDBJ databases">
        <title>Draft genome sequence of Tuber borchii Vittad., a whitish edible truffle.</title>
        <authorList>
            <consortium name="DOE Joint Genome Institute"/>
            <person name="Murat C."/>
            <person name="Kuo A."/>
            <person name="Barry K.W."/>
            <person name="Clum A."/>
            <person name="Dockter R.B."/>
            <person name="Fauchery L."/>
            <person name="Iotti M."/>
            <person name="Kohler A."/>
            <person name="Labutti K."/>
            <person name="Lindquist E.A."/>
            <person name="Lipzen A."/>
            <person name="Ohm R.A."/>
            <person name="Wang M."/>
            <person name="Grigoriev I.V."/>
            <person name="Zambonelli A."/>
            <person name="Martin F.M."/>
        </authorList>
    </citation>
    <scope>NUCLEOTIDE SEQUENCE [LARGE SCALE GENOMIC DNA]</scope>
    <source>
        <strain evidence="5 6">Tbo3840</strain>
    </source>
</reference>
<dbReference type="GO" id="GO:0005524">
    <property type="term" value="F:ATP binding"/>
    <property type="evidence" value="ECO:0007669"/>
    <property type="project" value="InterPro"/>
</dbReference>
<dbReference type="Gene3D" id="3.40.50.300">
    <property type="entry name" value="P-loop containing nucleotide triphosphate hydrolases"/>
    <property type="match status" value="1"/>
</dbReference>
<keyword evidence="5" id="KW-0436">Ligase</keyword>
<dbReference type="OrthoDB" id="276239at2759"/>
<dbReference type="SUPFAM" id="SSF52540">
    <property type="entry name" value="P-loop containing nucleoside triphosphate hydrolases"/>
    <property type="match status" value="1"/>
</dbReference>
<dbReference type="GO" id="GO:0006388">
    <property type="term" value="P:tRNA splicing, via endonucleolytic cleavage and ligation"/>
    <property type="evidence" value="ECO:0007669"/>
    <property type="project" value="InterPro"/>
</dbReference>